<dbReference type="InterPro" id="IPR006439">
    <property type="entry name" value="HAD-SF_hydro_IA"/>
</dbReference>
<dbReference type="PANTHER" id="PTHR46470:SF4">
    <property type="entry name" value="5-AMINO-6-(5-PHOSPHO-D-RIBITYLAMINO)URACIL PHOSPHATASE YIGB"/>
    <property type="match status" value="1"/>
</dbReference>
<dbReference type="NCBIfam" id="TIGR01509">
    <property type="entry name" value="HAD-SF-IA-v3"/>
    <property type="match status" value="1"/>
</dbReference>
<dbReference type="SFLD" id="SFLDS00003">
    <property type="entry name" value="Haloacid_Dehalogenase"/>
    <property type="match status" value="1"/>
</dbReference>
<keyword evidence="5" id="KW-1185">Reference proteome</keyword>
<evidence type="ECO:0000256" key="1">
    <source>
        <dbReference type="ARBA" id="ARBA00001946"/>
    </source>
</evidence>
<evidence type="ECO:0000256" key="3">
    <source>
        <dbReference type="ARBA" id="ARBA00022842"/>
    </source>
</evidence>
<dbReference type="PANTHER" id="PTHR46470">
    <property type="entry name" value="N-ACYLNEURAMINATE-9-PHOSPHATASE"/>
    <property type="match status" value="1"/>
</dbReference>
<evidence type="ECO:0000256" key="2">
    <source>
        <dbReference type="ARBA" id="ARBA00022801"/>
    </source>
</evidence>
<proteinExistence type="predicted"/>
<dbReference type="InterPro" id="IPR051400">
    <property type="entry name" value="HAD-like_hydrolase"/>
</dbReference>
<evidence type="ECO:0000313" key="5">
    <source>
        <dbReference type="Proteomes" id="UP000063429"/>
    </source>
</evidence>
<reference evidence="5" key="1">
    <citation type="journal article" date="2015" name="Genome Announc.">
        <title>Complete Genome Sequence of Herbaspirillum hiltneri N3 (DSM 17495), Isolated from Surface-Sterilized Wheat Roots.</title>
        <authorList>
            <person name="Guizelini D."/>
            <person name="Saizaki P.M."/>
            <person name="Coimbra N.A."/>
            <person name="Weiss V.A."/>
            <person name="Faoro H."/>
            <person name="Sfeir M.Z."/>
            <person name="Baura V.A."/>
            <person name="Monteiro R.A."/>
            <person name="Chubatsu L.S."/>
            <person name="Souza E.M."/>
            <person name="Cruz L.M."/>
            <person name="Pedrosa F.O."/>
            <person name="Raittz R.T."/>
            <person name="Marchaukoski J.N."/>
            <person name="Steffens M.B."/>
        </authorList>
    </citation>
    <scope>NUCLEOTIDE SEQUENCE [LARGE SCALE GENOMIC DNA]</scope>
    <source>
        <strain evidence="5">N3</strain>
    </source>
</reference>
<comment type="cofactor">
    <cofactor evidence="1">
        <name>Mg(2+)</name>
        <dbReference type="ChEBI" id="CHEBI:18420"/>
    </cofactor>
</comment>
<keyword evidence="3" id="KW-0460">Magnesium</keyword>
<dbReference type="PRINTS" id="PR00413">
    <property type="entry name" value="HADHALOGNASE"/>
</dbReference>
<dbReference type="InterPro" id="IPR036412">
    <property type="entry name" value="HAD-like_sf"/>
</dbReference>
<gene>
    <name evidence="4" type="ORF">F506_06335</name>
</gene>
<accession>A0ABM5UYW3</accession>
<dbReference type="NCBIfam" id="TIGR01549">
    <property type="entry name" value="HAD-SF-IA-v1"/>
    <property type="match status" value="1"/>
</dbReference>
<dbReference type="InterPro" id="IPR023214">
    <property type="entry name" value="HAD_sf"/>
</dbReference>
<dbReference type="Gene3D" id="3.40.50.1000">
    <property type="entry name" value="HAD superfamily/HAD-like"/>
    <property type="match status" value="1"/>
</dbReference>
<protein>
    <submittedName>
        <fullName evidence="4">Hydrolase</fullName>
    </submittedName>
</protein>
<dbReference type="RefSeq" id="WP_053195847.1">
    <property type="nucleotide sequence ID" value="NZ_CP011409.1"/>
</dbReference>
<dbReference type="SFLD" id="SFLDG01129">
    <property type="entry name" value="C1.5:_HAD__Beta-PGM__Phosphata"/>
    <property type="match status" value="1"/>
</dbReference>
<organism evidence="4 5">
    <name type="scientific">Herbaspirillum hiltneri N3</name>
    <dbReference type="NCBI Taxonomy" id="1262470"/>
    <lineage>
        <taxon>Bacteria</taxon>
        <taxon>Pseudomonadati</taxon>
        <taxon>Pseudomonadota</taxon>
        <taxon>Betaproteobacteria</taxon>
        <taxon>Burkholderiales</taxon>
        <taxon>Oxalobacteraceae</taxon>
        <taxon>Herbaspirillum</taxon>
    </lineage>
</organism>
<dbReference type="Gene3D" id="1.20.120.1600">
    <property type="match status" value="1"/>
</dbReference>
<dbReference type="GO" id="GO:0016787">
    <property type="term" value="F:hydrolase activity"/>
    <property type="evidence" value="ECO:0007669"/>
    <property type="project" value="UniProtKB-KW"/>
</dbReference>
<dbReference type="EMBL" id="CP011409">
    <property type="protein sequence ID" value="AKZ62337.1"/>
    <property type="molecule type" value="Genomic_DNA"/>
</dbReference>
<evidence type="ECO:0000313" key="4">
    <source>
        <dbReference type="EMBL" id="AKZ62337.1"/>
    </source>
</evidence>
<dbReference type="Proteomes" id="UP000063429">
    <property type="component" value="Chromosome"/>
</dbReference>
<dbReference type="Pfam" id="PF00702">
    <property type="entry name" value="Hydrolase"/>
    <property type="match status" value="1"/>
</dbReference>
<keyword evidence="2 4" id="KW-0378">Hydrolase</keyword>
<dbReference type="SUPFAM" id="SSF56784">
    <property type="entry name" value="HAD-like"/>
    <property type="match status" value="1"/>
</dbReference>
<name>A0ABM5UYW3_9BURK</name>
<sequence>MNKTNIQAVLFDLDDTLWAIEPVLHLAETRLYEWLTRHAPGVVQRESIISLRARRQALAKTDPVYEINLWALRHAALTAVLAEHGEDPALADPAMEIFTAGRNAVTLFDDVLPGLQQLKPRLKLGTVSNGFADLARIGLAGHFEISIAAHQFGTAKPDPAIFHAACTALGVAPAHTVYVGDDLTLDVLGAQQAGLHAVWMNRFQRELPEHVRPDAVCTDLNQLARWLAS</sequence>